<evidence type="ECO:0000256" key="4">
    <source>
        <dbReference type="ARBA" id="ARBA00048574"/>
    </source>
</evidence>
<proteinExistence type="predicted"/>
<dbReference type="AlphaFoldDB" id="A0A2S7RXY6"/>
<reference evidence="5 6" key="1">
    <citation type="journal article" date="2018" name="Pathog. Dis.">
        <title>Whole-genome sequencing based characterization of antimicrobial resistance in Enterococcus.</title>
        <authorList>
            <person name="Tyson G."/>
        </authorList>
    </citation>
    <scope>NUCLEOTIDE SEQUENCE [LARGE SCALE GENOMIC DNA]</scope>
    <source>
        <strain evidence="5 6">CVM N55263</strain>
    </source>
</reference>
<dbReference type="NCBIfam" id="NF002383">
    <property type="entry name" value="PRK01392.1"/>
    <property type="match status" value="1"/>
</dbReference>
<dbReference type="Pfam" id="PF03802">
    <property type="entry name" value="CitX"/>
    <property type="match status" value="1"/>
</dbReference>
<dbReference type="GO" id="GO:0016829">
    <property type="term" value="F:lyase activity"/>
    <property type="evidence" value="ECO:0007669"/>
    <property type="project" value="UniProtKB-KW"/>
</dbReference>
<dbReference type="GO" id="GO:0050519">
    <property type="term" value="F:holo-citrate lyase synthase activity"/>
    <property type="evidence" value="ECO:0007669"/>
    <property type="project" value="UniProtKB-EC"/>
</dbReference>
<evidence type="ECO:0000256" key="1">
    <source>
        <dbReference type="ARBA" id="ARBA00012524"/>
    </source>
</evidence>
<keyword evidence="2" id="KW-0808">Transferase</keyword>
<accession>A0A2S7RXY6</accession>
<dbReference type="GO" id="GO:0051191">
    <property type="term" value="P:prosthetic group biosynthetic process"/>
    <property type="evidence" value="ECO:0007669"/>
    <property type="project" value="InterPro"/>
</dbReference>
<protein>
    <recommendedName>
        <fullName evidence="1">citrate lyase holo-[acyl-carrier protein] synthase</fullName>
        <ecNumber evidence="1">2.7.7.61</ecNumber>
    </recommendedName>
</protein>
<gene>
    <name evidence="5" type="primary">citX</name>
    <name evidence="5" type="ORF">CUS89_02685</name>
</gene>
<dbReference type="Proteomes" id="UP000237934">
    <property type="component" value="Unassembled WGS sequence"/>
</dbReference>
<organism evidence="5 6">
    <name type="scientific">Enterococcus mundtii</name>
    <dbReference type="NCBI Taxonomy" id="53346"/>
    <lineage>
        <taxon>Bacteria</taxon>
        <taxon>Bacillati</taxon>
        <taxon>Bacillota</taxon>
        <taxon>Bacilli</taxon>
        <taxon>Lactobacillales</taxon>
        <taxon>Enterococcaceae</taxon>
        <taxon>Enterococcus</taxon>
    </lineage>
</organism>
<evidence type="ECO:0000256" key="2">
    <source>
        <dbReference type="ARBA" id="ARBA00022679"/>
    </source>
</evidence>
<name>A0A2S7RXY6_ENTMU</name>
<dbReference type="RefSeq" id="WP_104870940.1">
    <property type="nucleotide sequence ID" value="NZ_PUAP01000009.1"/>
</dbReference>
<dbReference type="NCBIfam" id="TIGR03124">
    <property type="entry name" value="citrate_citX"/>
    <property type="match status" value="1"/>
</dbReference>
<dbReference type="EC" id="2.7.7.61" evidence="1"/>
<evidence type="ECO:0000256" key="3">
    <source>
        <dbReference type="ARBA" id="ARBA00022695"/>
    </source>
</evidence>
<dbReference type="InterPro" id="IPR005551">
    <property type="entry name" value="CitX"/>
</dbReference>
<keyword evidence="5" id="KW-0456">Lyase</keyword>
<comment type="catalytic activity">
    <reaction evidence="4">
        <text>apo-[citrate lyase ACP] + 2'-(5''-triphospho-alpha-D-ribosyl)-3'-dephospho-CoA = holo-[citrate lyase ACP] + diphosphate</text>
        <dbReference type="Rhea" id="RHEA:16333"/>
        <dbReference type="Rhea" id="RHEA-COMP:10157"/>
        <dbReference type="Rhea" id="RHEA-COMP:10158"/>
        <dbReference type="ChEBI" id="CHEBI:29999"/>
        <dbReference type="ChEBI" id="CHEBI:33019"/>
        <dbReference type="ChEBI" id="CHEBI:61378"/>
        <dbReference type="ChEBI" id="CHEBI:82683"/>
        <dbReference type="EC" id="2.7.7.61"/>
    </reaction>
</comment>
<sequence>MCSKLFDGPTVTHEEILIAREARANRQRKLLEANPQNVLLSATMNIPGPIKTSEEIAQVFHVMVEAIEGCLSEVTPLVQLYRKKKTGYEYFLLLPLRKELLKKRMIELEETCPYGRLVDLDVLFWEEGQIHQLSRERLGYKQRTCFVCKEAAKVCSRQQKHSLQVIRTHIQQLVEKGRK</sequence>
<evidence type="ECO:0000313" key="6">
    <source>
        <dbReference type="Proteomes" id="UP000237934"/>
    </source>
</evidence>
<evidence type="ECO:0000313" key="5">
    <source>
        <dbReference type="EMBL" id="PQF24956.1"/>
    </source>
</evidence>
<comment type="caution">
    <text evidence="5">The sequence shown here is derived from an EMBL/GenBank/DDBJ whole genome shotgun (WGS) entry which is preliminary data.</text>
</comment>
<dbReference type="EMBL" id="PUAP01000009">
    <property type="protein sequence ID" value="PQF24956.1"/>
    <property type="molecule type" value="Genomic_DNA"/>
</dbReference>
<keyword evidence="3" id="KW-0548">Nucleotidyltransferase</keyword>